<feature type="transmembrane region" description="Helical" evidence="1">
    <location>
        <begin position="83"/>
        <end position="110"/>
    </location>
</feature>
<keyword evidence="1" id="KW-1133">Transmembrane helix</keyword>
<gene>
    <name evidence="2" type="ORF">FLACOL_00539</name>
</gene>
<dbReference type="EMBL" id="OLKH01000064">
    <property type="protein sequence ID" value="SPE76557.1"/>
    <property type="molecule type" value="Genomic_DNA"/>
</dbReference>
<evidence type="ECO:0000313" key="3">
    <source>
        <dbReference type="Proteomes" id="UP000238180"/>
    </source>
</evidence>
<sequence length="120" mass="14543">MKNIYKPILYSLLILVVSTIEITYWYISDHLEYNPIEYKFYKVSDIQIQSLIDVILQIGFVGGILPMFLFLIIYFLKIKIKKTWLFFFLIFILIAFFPILTYKFILYTIFHDFKNPITFK</sequence>
<evidence type="ECO:0000313" key="2">
    <source>
        <dbReference type="EMBL" id="SPE76557.1"/>
    </source>
</evidence>
<dbReference type="Proteomes" id="UP000238180">
    <property type="component" value="Unassembled WGS sequence"/>
</dbReference>
<keyword evidence="1" id="KW-0812">Transmembrane</keyword>
<name>A0A2N9P885_9FLAO</name>
<reference evidence="2 3" key="1">
    <citation type="submission" date="2018-02" db="EMBL/GenBank/DDBJ databases">
        <authorList>
            <person name="Cohen D.B."/>
            <person name="Kent A.D."/>
        </authorList>
    </citation>
    <scope>NUCLEOTIDE SEQUENCE [LARGE SCALE GENOMIC DNA]</scope>
    <source>
        <strain evidence="2">CIP109753</strain>
    </source>
</reference>
<accession>A0A2N9P885</accession>
<protein>
    <submittedName>
        <fullName evidence="2">Uncharacterized protein</fullName>
    </submittedName>
</protein>
<evidence type="ECO:0000256" key="1">
    <source>
        <dbReference type="SAM" id="Phobius"/>
    </source>
</evidence>
<organism evidence="2 3">
    <name type="scientific">Flavobacterium columnare</name>
    <dbReference type="NCBI Taxonomy" id="996"/>
    <lineage>
        <taxon>Bacteria</taxon>
        <taxon>Pseudomonadati</taxon>
        <taxon>Bacteroidota</taxon>
        <taxon>Flavobacteriia</taxon>
        <taxon>Flavobacteriales</taxon>
        <taxon>Flavobacteriaceae</taxon>
        <taxon>Flavobacterium</taxon>
    </lineage>
</organism>
<keyword evidence="1" id="KW-0472">Membrane</keyword>
<feature type="transmembrane region" description="Helical" evidence="1">
    <location>
        <begin position="7"/>
        <end position="27"/>
    </location>
</feature>
<dbReference type="AlphaFoldDB" id="A0A2N9P885"/>
<feature type="transmembrane region" description="Helical" evidence="1">
    <location>
        <begin position="54"/>
        <end position="76"/>
    </location>
</feature>
<proteinExistence type="predicted"/>